<dbReference type="PANTHER" id="PTHR38471">
    <property type="entry name" value="FOUR HELIX BUNDLE PROTEIN"/>
    <property type="match status" value="1"/>
</dbReference>
<sequence>MKYPLEERVGKFSEDIIDLVKKIKINITNKNIIEQLIRSATSIGANYFEANGSSSKRDFINKIAISKKEAIETQYWLRLLNKTDNYLKAEITNLWDEAKQIGM</sequence>
<dbReference type="NCBIfam" id="TIGR02436">
    <property type="entry name" value="four helix bundle protein"/>
    <property type="match status" value="1"/>
</dbReference>
<gene>
    <name evidence="1" type="ORF">COY12_00590</name>
</gene>
<name>A0A2M7UAE1_9BACT</name>
<feature type="non-terminal residue" evidence="1">
    <location>
        <position position="103"/>
    </location>
</feature>
<dbReference type="PIRSF" id="PIRSF035652">
    <property type="entry name" value="CHP02436"/>
    <property type="match status" value="1"/>
</dbReference>
<dbReference type="EMBL" id="PFOF01000017">
    <property type="protein sequence ID" value="PIZ68200.1"/>
    <property type="molecule type" value="Genomic_DNA"/>
</dbReference>
<evidence type="ECO:0000313" key="1">
    <source>
        <dbReference type="EMBL" id="PIZ68200.1"/>
    </source>
</evidence>
<organism evidence="1 2">
    <name type="scientific">Candidatus Roizmanbacteria bacterium CG_4_10_14_0_2_um_filter_33_96</name>
    <dbReference type="NCBI Taxonomy" id="1974821"/>
    <lineage>
        <taxon>Bacteria</taxon>
        <taxon>Candidatus Roizmaniibacteriota</taxon>
    </lineage>
</organism>
<dbReference type="InterPro" id="IPR036583">
    <property type="entry name" value="23S_rRNA_IVS_sf"/>
</dbReference>
<reference evidence="2" key="1">
    <citation type="submission" date="2017-09" db="EMBL/GenBank/DDBJ databases">
        <title>Depth-based differentiation of microbial function through sediment-hosted aquifers and enrichment of novel symbionts in the deep terrestrial subsurface.</title>
        <authorList>
            <person name="Probst A.J."/>
            <person name="Ladd B."/>
            <person name="Jarett J.K."/>
            <person name="Geller-Mcgrath D.E."/>
            <person name="Sieber C.M.K."/>
            <person name="Emerson J.B."/>
            <person name="Anantharaman K."/>
            <person name="Thomas B.C."/>
            <person name="Malmstrom R."/>
            <person name="Stieglmeier M."/>
            <person name="Klingl A."/>
            <person name="Woyke T."/>
            <person name="Ryan C.M."/>
            <person name="Banfield J.F."/>
        </authorList>
    </citation>
    <scope>NUCLEOTIDE SEQUENCE [LARGE SCALE GENOMIC DNA]</scope>
</reference>
<dbReference type="InterPro" id="IPR012657">
    <property type="entry name" value="23S_rRNA-intervening_sequence"/>
</dbReference>
<dbReference type="Proteomes" id="UP000229506">
    <property type="component" value="Unassembled WGS sequence"/>
</dbReference>
<dbReference type="Gene3D" id="1.20.1440.60">
    <property type="entry name" value="23S rRNA-intervening sequence"/>
    <property type="match status" value="1"/>
</dbReference>
<proteinExistence type="predicted"/>
<evidence type="ECO:0000313" key="2">
    <source>
        <dbReference type="Proteomes" id="UP000229506"/>
    </source>
</evidence>
<dbReference type="PANTHER" id="PTHR38471:SF2">
    <property type="entry name" value="FOUR HELIX BUNDLE PROTEIN"/>
    <property type="match status" value="1"/>
</dbReference>
<protein>
    <submittedName>
        <fullName evidence="1">Four helix bundle protein</fullName>
    </submittedName>
</protein>
<dbReference type="AlphaFoldDB" id="A0A2M7UAE1"/>
<dbReference type="Pfam" id="PF05635">
    <property type="entry name" value="23S_rRNA_IVP"/>
    <property type="match status" value="1"/>
</dbReference>
<dbReference type="SUPFAM" id="SSF158446">
    <property type="entry name" value="IVS-encoded protein-like"/>
    <property type="match status" value="1"/>
</dbReference>
<comment type="caution">
    <text evidence="1">The sequence shown here is derived from an EMBL/GenBank/DDBJ whole genome shotgun (WGS) entry which is preliminary data.</text>
</comment>
<accession>A0A2M7UAE1</accession>